<dbReference type="AlphaFoldDB" id="A0A1F6TQ98"/>
<evidence type="ECO:0000313" key="1">
    <source>
        <dbReference type="EMBL" id="OGI47275.1"/>
    </source>
</evidence>
<name>A0A1F6TQ98_9PROT</name>
<organism evidence="1 2">
    <name type="scientific">Candidatus Muproteobacteria bacterium RBG_16_65_34</name>
    <dbReference type="NCBI Taxonomy" id="1817760"/>
    <lineage>
        <taxon>Bacteria</taxon>
        <taxon>Pseudomonadati</taxon>
        <taxon>Pseudomonadota</taxon>
        <taxon>Candidatus Muproteobacteria</taxon>
    </lineage>
</organism>
<dbReference type="Proteomes" id="UP000178885">
    <property type="component" value="Unassembled WGS sequence"/>
</dbReference>
<comment type="caution">
    <text evidence="1">The sequence shown here is derived from an EMBL/GenBank/DDBJ whole genome shotgun (WGS) entry which is preliminary data.</text>
</comment>
<evidence type="ECO:0000313" key="2">
    <source>
        <dbReference type="Proteomes" id="UP000178885"/>
    </source>
</evidence>
<evidence type="ECO:0008006" key="3">
    <source>
        <dbReference type="Google" id="ProtNLM"/>
    </source>
</evidence>
<accession>A0A1F6TQ98</accession>
<sequence>MTKVQINLPDQLAQESQRAGLLTPATLERILREQLRVQQTDELFAAMDRMAAVDEPAMTPEQISEELHAMRAARRSSR</sequence>
<gene>
    <name evidence="1" type="ORF">A2151_05415</name>
</gene>
<dbReference type="EMBL" id="MFSU01000060">
    <property type="protein sequence ID" value="OGI47275.1"/>
    <property type="molecule type" value="Genomic_DNA"/>
</dbReference>
<protein>
    <recommendedName>
        <fullName evidence="3">CopG family transcriptional regulator</fullName>
    </recommendedName>
</protein>
<reference evidence="1 2" key="1">
    <citation type="journal article" date="2016" name="Nat. Commun.">
        <title>Thousands of microbial genomes shed light on interconnected biogeochemical processes in an aquifer system.</title>
        <authorList>
            <person name="Anantharaman K."/>
            <person name="Brown C.T."/>
            <person name="Hug L.A."/>
            <person name="Sharon I."/>
            <person name="Castelle C.J."/>
            <person name="Probst A.J."/>
            <person name="Thomas B.C."/>
            <person name="Singh A."/>
            <person name="Wilkins M.J."/>
            <person name="Karaoz U."/>
            <person name="Brodie E.L."/>
            <person name="Williams K.H."/>
            <person name="Hubbard S.S."/>
            <person name="Banfield J.F."/>
        </authorList>
    </citation>
    <scope>NUCLEOTIDE SEQUENCE [LARGE SCALE GENOMIC DNA]</scope>
</reference>
<proteinExistence type="predicted"/>